<dbReference type="RefSeq" id="WP_039137974.1">
    <property type="nucleotide sequence ID" value="NZ_JSVC01000006.1"/>
</dbReference>
<gene>
    <name evidence="2" type="ORF">OI18_05725</name>
</gene>
<evidence type="ECO:0000313" key="2">
    <source>
        <dbReference type="EMBL" id="KIC95395.1"/>
    </source>
</evidence>
<name>A0A0C1IMB2_9BACT</name>
<dbReference type="Proteomes" id="UP000031408">
    <property type="component" value="Unassembled WGS sequence"/>
</dbReference>
<reference evidence="2 3" key="1">
    <citation type="submission" date="2014-11" db="EMBL/GenBank/DDBJ databases">
        <title>Genome sequence of Flavihumibacter solisilvae 3-3.</title>
        <authorList>
            <person name="Zhou G."/>
            <person name="Li M."/>
            <person name="Wang G."/>
        </authorList>
    </citation>
    <scope>NUCLEOTIDE SEQUENCE [LARGE SCALE GENOMIC DNA]</scope>
    <source>
        <strain evidence="2 3">3-3</strain>
    </source>
</reference>
<keyword evidence="1" id="KW-0175">Coiled coil</keyword>
<sequence length="1160" mass="135771">MANAISLIKANPLTPAEDFPLLRRKGIKQIEDLGHENWTEFNPSDPGITILEAVCYAITDLGYRSGFDVKDLLAPEKPGADSWRQIFYTARKILHNGPLTLNDYRRILIDIEGVRNAWIQPSKDYEVPVWVDYNVTRLDTHEDCSCPDHEIEECQGKLDVYPTSKEKVIAGKKEYIEELTKEIDERKEKMEALSGKEGREEEVARLKKEVEVLTAIRTRISNEVIAITAGTKKVMDAKIVEFEGLYNVMIEFEEDVAQNNDRKEEVRDQVLDRLLCHRNLCEDFLTIDTADYAEFGLGASISLEEYADPDKVLAEIFFTVYKYFTPSVPFYSLSQLIGKGWQIDDIFEGPALEHGFIDEAELEKTDLFRDIRLSDLINEISDISGLKAITYFHLPFTGFDQPDSGVNYFYQWVRQLRQERKIARIKPELSKVIFCKERETITYYTGKPDDRRPERMLKLFRDLKTWERKYKLELEEKELDLPVPEGEYMETDDYYPVTYSLPMCYGVSDHEDLPSDATPKRKAQALQLKGYLLFFEQLLSDFLVQLNHLRDLFSFDDQVKHTYYTRVLSELKDFRYLVIDSMDRGENNWEQIEDDFEKALSAIVETPFVFEDRRNRFLNHLLARFGEDLSEYENIMHWLMPESAAQKLIRDKTAILRNDEYFEISSNRAKAYDYSKQKVWDTRNVSGAERRVSRLLGFQDVRRRTLASESIEVEDYDPSAGEHHRHRAGGRHKKVIKVVDPANRERTLLTSVPVKRGCCTDTLITAILEHADERKFFQFKSGPPEHGRRDGPRGPYSFELYDDVNMEEAALLATSAEFETERERNAAFEHLQRVMHEVNSNEGLHLVEHLLLRPRLDIVLDERGQNIDVELLDICLDSCDLGIRLNQPTEIPPYAKKVYRLPAKKCFDKMPWILEYLRWNKATKKYETSVLFQEVNKDNKNPVPLKFRRYEFLAARVKDLREFGAEWVNYEIVSNEETDPVKLKYAFIIYGRKRAVLAKSLYMFNKRTAAQVEANVQVADDVEEEILQLMRYFGFELDLYCQADPCDSNEDPYSFRVTVVLPCWPRRLRNPTFRNLVEKTIDAEFPAHVHARVKWVGWLEMKRFELAYREWLEEMADTHMPDYPVNNHLVRVIDRLQSCGCCHDDCEDDNDHRPRSIINR</sequence>
<feature type="coiled-coil region" evidence="1">
    <location>
        <begin position="169"/>
        <end position="216"/>
    </location>
</feature>
<dbReference type="STRING" id="1349421.OI18_05725"/>
<evidence type="ECO:0000256" key="1">
    <source>
        <dbReference type="SAM" id="Coils"/>
    </source>
</evidence>
<dbReference type="EMBL" id="JSVC01000006">
    <property type="protein sequence ID" value="KIC95395.1"/>
    <property type="molecule type" value="Genomic_DNA"/>
</dbReference>
<proteinExistence type="predicted"/>
<comment type="caution">
    <text evidence="2">The sequence shown here is derived from an EMBL/GenBank/DDBJ whole genome shotgun (WGS) entry which is preliminary data.</text>
</comment>
<evidence type="ECO:0000313" key="3">
    <source>
        <dbReference type="Proteomes" id="UP000031408"/>
    </source>
</evidence>
<accession>A0A0C1IMB2</accession>
<dbReference type="OrthoDB" id="8263000at2"/>
<protein>
    <submittedName>
        <fullName evidence="2">Uncharacterized protein</fullName>
    </submittedName>
</protein>
<organism evidence="2 3">
    <name type="scientific">Flavihumibacter solisilvae</name>
    <dbReference type="NCBI Taxonomy" id="1349421"/>
    <lineage>
        <taxon>Bacteria</taxon>
        <taxon>Pseudomonadati</taxon>
        <taxon>Bacteroidota</taxon>
        <taxon>Chitinophagia</taxon>
        <taxon>Chitinophagales</taxon>
        <taxon>Chitinophagaceae</taxon>
        <taxon>Flavihumibacter</taxon>
    </lineage>
</organism>
<keyword evidence="3" id="KW-1185">Reference proteome</keyword>
<dbReference type="AlphaFoldDB" id="A0A0C1IMB2"/>